<comment type="caution">
    <text evidence="1">The sequence shown here is derived from an EMBL/GenBank/DDBJ whole genome shotgun (WGS) entry which is preliminary data.</text>
</comment>
<dbReference type="EMBL" id="SNZW01000016">
    <property type="protein sequence ID" value="TDS13439.1"/>
    <property type="molecule type" value="Genomic_DNA"/>
</dbReference>
<evidence type="ECO:0008006" key="3">
    <source>
        <dbReference type="Google" id="ProtNLM"/>
    </source>
</evidence>
<gene>
    <name evidence="1" type="ORF">DFQ03_2731</name>
</gene>
<name>A0A4R7CXZ9_9FLAO</name>
<dbReference type="Proteomes" id="UP000295274">
    <property type="component" value="Unassembled WGS sequence"/>
</dbReference>
<dbReference type="AlphaFoldDB" id="A0A4R7CXZ9"/>
<sequence>MIFKKILKVFFFFSLILICLAYGILIGKYQLFPYNYLKQLQDGTEEKFDYPISEFEYNPKSIENLIHVNNSNRDSIQSILRNLIYGEDSLIQNINPIINKIIDDNYSDLKNLEKIEEFNITQKYNIQSVGYIFHPKNNNSRLILYHQGHDGDFLLGKNTISHFLEKGFTIYAFSMPLDGPNNNPIVNIENLGKVQLNNHEELKYLNNPIQYFLNPVKIMIDYSEKFHFKEINMIGISGGGWTTTLAAASDNRIMNSFPVAGSLPLFIKFQEYSKNYGDFEQTYQPLLSQINYLDMYILGSTGANRSQLQILNKYDPCCFNGTKYLQYSDIVAHKITLFNDGKFNVISDTINKQHIISDWSLTQIDKVLD</sequence>
<dbReference type="Gene3D" id="3.40.50.1820">
    <property type="entry name" value="alpha/beta hydrolase"/>
    <property type="match status" value="1"/>
</dbReference>
<dbReference type="InterPro" id="IPR029058">
    <property type="entry name" value="AB_hydrolase_fold"/>
</dbReference>
<protein>
    <recommendedName>
        <fullName evidence="3">Prolyl oligopeptidase family protein</fullName>
    </recommendedName>
</protein>
<evidence type="ECO:0000313" key="2">
    <source>
        <dbReference type="Proteomes" id="UP000295274"/>
    </source>
</evidence>
<dbReference type="OrthoDB" id="1422235at2"/>
<evidence type="ECO:0000313" key="1">
    <source>
        <dbReference type="EMBL" id="TDS13439.1"/>
    </source>
</evidence>
<dbReference type="SUPFAM" id="SSF53474">
    <property type="entry name" value="alpha/beta-Hydrolases"/>
    <property type="match status" value="1"/>
</dbReference>
<organism evidence="1 2">
    <name type="scientific">Maribacter caenipelagi</name>
    <dbReference type="NCBI Taxonomy" id="1447781"/>
    <lineage>
        <taxon>Bacteria</taxon>
        <taxon>Pseudomonadati</taxon>
        <taxon>Bacteroidota</taxon>
        <taxon>Flavobacteriia</taxon>
        <taxon>Flavobacteriales</taxon>
        <taxon>Flavobacteriaceae</taxon>
        <taxon>Maribacter</taxon>
    </lineage>
</organism>
<dbReference type="RefSeq" id="WP_133673664.1">
    <property type="nucleotide sequence ID" value="NZ_SNZW01000016.1"/>
</dbReference>
<reference evidence="1 2" key="1">
    <citation type="submission" date="2019-03" db="EMBL/GenBank/DDBJ databases">
        <title>Genomic Encyclopedia of Type Strains, Phase III (KMG-III): the genomes of soil and plant-associated and newly described type strains.</title>
        <authorList>
            <person name="Whitman W."/>
        </authorList>
    </citation>
    <scope>NUCLEOTIDE SEQUENCE [LARGE SCALE GENOMIC DNA]</scope>
    <source>
        <strain evidence="1 2">CECT 8455</strain>
    </source>
</reference>
<proteinExistence type="predicted"/>
<accession>A0A4R7CXZ9</accession>
<keyword evidence="2" id="KW-1185">Reference proteome</keyword>